<dbReference type="EMBL" id="RWGY01000002">
    <property type="protein sequence ID" value="TVU51467.1"/>
    <property type="molecule type" value="Genomic_DNA"/>
</dbReference>
<feature type="region of interest" description="Disordered" evidence="1">
    <location>
        <begin position="173"/>
        <end position="210"/>
    </location>
</feature>
<dbReference type="Gramene" id="TVU51467">
    <property type="protein sequence ID" value="TVU51467"/>
    <property type="gene ID" value="EJB05_02899"/>
</dbReference>
<keyword evidence="3" id="KW-1185">Reference proteome</keyword>
<gene>
    <name evidence="2" type="ORF">EJB05_02899</name>
</gene>
<accession>A0A5J9WUA2</accession>
<comment type="caution">
    <text evidence="2">The sequence shown here is derived from an EMBL/GenBank/DDBJ whole genome shotgun (WGS) entry which is preliminary data.</text>
</comment>
<evidence type="ECO:0000256" key="1">
    <source>
        <dbReference type="SAM" id="MobiDB-lite"/>
    </source>
</evidence>
<protein>
    <submittedName>
        <fullName evidence="2">Uncharacterized protein</fullName>
    </submittedName>
</protein>
<dbReference type="AlphaFoldDB" id="A0A5J9WUA2"/>
<name>A0A5J9WUA2_9POAL</name>
<proteinExistence type="predicted"/>
<evidence type="ECO:0000313" key="2">
    <source>
        <dbReference type="EMBL" id="TVU51467.1"/>
    </source>
</evidence>
<feature type="non-terminal residue" evidence="2">
    <location>
        <position position="1"/>
    </location>
</feature>
<reference evidence="2 3" key="1">
    <citation type="journal article" date="2019" name="Sci. Rep.">
        <title>A high-quality genome of Eragrostis curvula grass provides insights into Poaceae evolution and supports new strategies to enhance forage quality.</title>
        <authorList>
            <person name="Carballo J."/>
            <person name="Santos B.A.C.M."/>
            <person name="Zappacosta D."/>
            <person name="Garbus I."/>
            <person name="Selva J.P."/>
            <person name="Gallo C.A."/>
            <person name="Diaz A."/>
            <person name="Albertini E."/>
            <person name="Caccamo M."/>
            <person name="Echenique V."/>
        </authorList>
    </citation>
    <scope>NUCLEOTIDE SEQUENCE [LARGE SCALE GENOMIC DNA]</scope>
    <source>
        <strain evidence="3">cv. Victoria</strain>
        <tissue evidence="2">Leaf</tissue>
    </source>
</reference>
<dbReference type="Proteomes" id="UP000324897">
    <property type="component" value="Chromosome 6"/>
</dbReference>
<organism evidence="2 3">
    <name type="scientific">Eragrostis curvula</name>
    <name type="common">weeping love grass</name>
    <dbReference type="NCBI Taxonomy" id="38414"/>
    <lineage>
        <taxon>Eukaryota</taxon>
        <taxon>Viridiplantae</taxon>
        <taxon>Streptophyta</taxon>
        <taxon>Embryophyta</taxon>
        <taxon>Tracheophyta</taxon>
        <taxon>Spermatophyta</taxon>
        <taxon>Magnoliopsida</taxon>
        <taxon>Liliopsida</taxon>
        <taxon>Poales</taxon>
        <taxon>Poaceae</taxon>
        <taxon>PACMAD clade</taxon>
        <taxon>Chloridoideae</taxon>
        <taxon>Eragrostideae</taxon>
        <taxon>Eragrostidinae</taxon>
        <taxon>Eragrostis</taxon>
    </lineage>
</organism>
<sequence>MNFAPSTFQPKTWDVLKNYGYLHGSCVIFMGKRQYRTEERVVADAPHRLKHPLTMAALRTSSFKGICGDGFGHKEQLSPTRHKIIIPSPDGTILHPTSSVGRSATTGLQLIPANDCSSTCAQLGKPEAKHIPQCMEKEINALDDRLVQLLLGIQEDVLEAVLRQGHRLGLAIRGRTPRPRASSSRSRDGGTDAATSNQRSDDRTILLRRQRRSRRQAGRGLLGGHGAGAVLPPVLAVLGRELVGERPVLGAVEGVELQQAAPAPAEDLLPGQRRGEAELRVPRRAGELHRRAGRRRRRRLVHGMGWVAPRL</sequence>
<evidence type="ECO:0000313" key="3">
    <source>
        <dbReference type="Proteomes" id="UP000324897"/>
    </source>
</evidence>